<feature type="transmembrane region" description="Helical" evidence="1">
    <location>
        <begin position="79"/>
        <end position="96"/>
    </location>
</feature>
<evidence type="ECO:0000313" key="2">
    <source>
        <dbReference type="EMBL" id="RLG70050.1"/>
    </source>
</evidence>
<keyword evidence="1" id="KW-1133">Transmembrane helix</keyword>
<dbReference type="AlphaFoldDB" id="A0A497JJH0"/>
<comment type="caution">
    <text evidence="2">The sequence shown here is derived from an EMBL/GenBank/DDBJ whole genome shotgun (WGS) entry which is preliminary data.</text>
</comment>
<dbReference type="EMBL" id="QMWO01000026">
    <property type="protein sequence ID" value="RLG70050.1"/>
    <property type="molecule type" value="Genomic_DNA"/>
</dbReference>
<organism evidence="2 3">
    <name type="scientific">Candidatus Iainarchaeum sp</name>
    <dbReference type="NCBI Taxonomy" id="3101447"/>
    <lineage>
        <taxon>Archaea</taxon>
        <taxon>Candidatus Iainarchaeota</taxon>
        <taxon>Candidatus Iainarchaeia</taxon>
        <taxon>Candidatus Iainarchaeales</taxon>
        <taxon>Candidatus Iainarchaeaceae</taxon>
        <taxon>Candidatus Iainarchaeum</taxon>
    </lineage>
</organism>
<feature type="transmembrane region" description="Helical" evidence="1">
    <location>
        <begin position="102"/>
        <end position="123"/>
    </location>
</feature>
<protein>
    <submittedName>
        <fullName evidence="2">Uncharacterized protein</fullName>
    </submittedName>
</protein>
<evidence type="ECO:0000256" key="1">
    <source>
        <dbReference type="SAM" id="Phobius"/>
    </source>
</evidence>
<reference evidence="2 3" key="1">
    <citation type="submission" date="2018-06" db="EMBL/GenBank/DDBJ databases">
        <title>Extensive metabolic versatility and redundancy in microbially diverse, dynamic hydrothermal sediments.</title>
        <authorList>
            <person name="Dombrowski N."/>
            <person name="Teske A."/>
            <person name="Baker B.J."/>
        </authorList>
    </citation>
    <scope>NUCLEOTIDE SEQUENCE [LARGE SCALE GENOMIC DNA]</scope>
    <source>
        <strain evidence="2">B9_G13</strain>
    </source>
</reference>
<evidence type="ECO:0000313" key="3">
    <source>
        <dbReference type="Proteomes" id="UP000277633"/>
    </source>
</evidence>
<keyword evidence="1" id="KW-0472">Membrane</keyword>
<keyword evidence="1" id="KW-0812">Transmembrane</keyword>
<gene>
    <name evidence="2" type="ORF">DRO07_01135</name>
</gene>
<name>A0A497JJH0_9ARCH</name>
<accession>A0A497JJH0</accession>
<feature type="transmembrane region" description="Helical" evidence="1">
    <location>
        <begin position="57"/>
        <end position="74"/>
    </location>
</feature>
<sequence>MFCNRVILMLSVENLPGAEELGKELAKQAAEQATTLGQEAGSKALGFFSNMAGDPKILALGIGLIIVTLIVVYFIKKIIINSVLGLIAWAVLKYYFQVELPFIPSLAVSTIFGLAGVGTLLILKFFGVI</sequence>
<proteinExistence type="predicted"/>
<dbReference type="Proteomes" id="UP000277633">
    <property type="component" value="Unassembled WGS sequence"/>
</dbReference>